<evidence type="ECO:0000313" key="7">
    <source>
        <dbReference type="EMBL" id="SEN85775.1"/>
    </source>
</evidence>
<accession>A0A1H8JZ32</accession>
<evidence type="ECO:0000259" key="6">
    <source>
        <dbReference type="SMART" id="SM00849"/>
    </source>
</evidence>
<dbReference type="PANTHER" id="PTHR42978:SF2">
    <property type="entry name" value="102 KBASES UNSTABLE REGION: FROM 1 TO 119443"/>
    <property type="match status" value="1"/>
</dbReference>
<dbReference type="GO" id="GO:0046872">
    <property type="term" value="F:metal ion binding"/>
    <property type="evidence" value="ECO:0007669"/>
    <property type="project" value="UniProtKB-KW"/>
</dbReference>
<dbReference type="SMART" id="SM00849">
    <property type="entry name" value="Lactamase_B"/>
    <property type="match status" value="1"/>
</dbReference>
<reference evidence="7 8" key="1">
    <citation type="submission" date="2016-10" db="EMBL/GenBank/DDBJ databases">
        <authorList>
            <person name="de Groot N.N."/>
        </authorList>
    </citation>
    <scope>NUCLEOTIDE SEQUENCE [LARGE SCALE GENOMIC DNA]</scope>
    <source>
        <strain evidence="7 8">DSM 8512</strain>
    </source>
</reference>
<dbReference type="Pfam" id="PF00753">
    <property type="entry name" value="Lactamase_B"/>
    <property type="match status" value="1"/>
</dbReference>
<dbReference type="SUPFAM" id="SSF56281">
    <property type="entry name" value="Metallo-hydrolase/oxidoreductase"/>
    <property type="match status" value="1"/>
</dbReference>
<dbReference type="PANTHER" id="PTHR42978">
    <property type="entry name" value="QUORUM-QUENCHING LACTONASE YTNP-RELATED-RELATED"/>
    <property type="match status" value="1"/>
</dbReference>
<keyword evidence="3" id="KW-0479">Metal-binding</keyword>
<dbReference type="Gene3D" id="3.60.15.10">
    <property type="entry name" value="Ribonuclease Z/Hydroxyacylglutathione hydrolase-like"/>
    <property type="match status" value="1"/>
</dbReference>
<keyword evidence="8" id="KW-1185">Reference proteome</keyword>
<name>A0A1H8JZ32_9RHOB</name>
<dbReference type="STRING" id="34002.SAMN04489859_101960"/>
<dbReference type="AlphaFoldDB" id="A0A1H8JZ32"/>
<dbReference type="RefSeq" id="WP_090613345.1">
    <property type="nucleotide sequence ID" value="NZ_CP067126.1"/>
</dbReference>
<feature type="domain" description="Metallo-beta-lactamase" evidence="6">
    <location>
        <begin position="30"/>
        <end position="254"/>
    </location>
</feature>
<protein>
    <submittedName>
        <fullName evidence="7">Glyoxylase, beta-lactamase superfamily II</fullName>
    </submittedName>
</protein>
<comment type="cofactor">
    <cofactor evidence="1">
        <name>Zn(2+)</name>
        <dbReference type="ChEBI" id="CHEBI:29105"/>
    </cofactor>
</comment>
<dbReference type="OrthoDB" id="9773738at2"/>
<evidence type="ECO:0000256" key="3">
    <source>
        <dbReference type="ARBA" id="ARBA00022723"/>
    </source>
</evidence>
<gene>
    <name evidence="7" type="ORF">SAMN04489859_101960</name>
</gene>
<dbReference type="InterPro" id="IPR051013">
    <property type="entry name" value="MBL_superfamily_lactonases"/>
</dbReference>
<evidence type="ECO:0000256" key="2">
    <source>
        <dbReference type="ARBA" id="ARBA00007749"/>
    </source>
</evidence>
<dbReference type="GO" id="GO:0016787">
    <property type="term" value="F:hydrolase activity"/>
    <property type="evidence" value="ECO:0007669"/>
    <property type="project" value="UniProtKB-KW"/>
</dbReference>
<keyword evidence="4" id="KW-0378">Hydrolase</keyword>
<evidence type="ECO:0000256" key="1">
    <source>
        <dbReference type="ARBA" id="ARBA00001947"/>
    </source>
</evidence>
<keyword evidence="5" id="KW-0862">Zinc</keyword>
<dbReference type="Proteomes" id="UP000199054">
    <property type="component" value="Unassembled WGS sequence"/>
</dbReference>
<evidence type="ECO:0000313" key="8">
    <source>
        <dbReference type="Proteomes" id="UP000199054"/>
    </source>
</evidence>
<dbReference type="EMBL" id="FODE01000019">
    <property type="protein sequence ID" value="SEN85775.1"/>
    <property type="molecule type" value="Genomic_DNA"/>
</dbReference>
<evidence type="ECO:0000256" key="5">
    <source>
        <dbReference type="ARBA" id="ARBA00022833"/>
    </source>
</evidence>
<comment type="similarity">
    <text evidence="2">Belongs to the metallo-beta-lactamase superfamily.</text>
</comment>
<organism evidence="7 8">
    <name type="scientific">Paracoccus alcaliphilus</name>
    <dbReference type="NCBI Taxonomy" id="34002"/>
    <lineage>
        <taxon>Bacteria</taxon>
        <taxon>Pseudomonadati</taxon>
        <taxon>Pseudomonadota</taxon>
        <taxon>Alphaproteobacteria</taxon>
        <taxon>Rhodobacterales</taxon>
        <taxon>Paracoccaceae</taxon>
        <taxon>Paracoccus</taxon>
    </lineage>
</organism>
<dbReference type="InterPro" id="IPR036866">
    <property type="entry name" value="RibonucZ/Hydroxyglut_hydro"/>
</dbReference>
<dbReference type="InterPro" id="IPR001279">
    <property type="entry name" value="Metallo-B-lactamas"/>
</dbReference>
<sequence length="262" mass="28188">MLCLTTHQVGSCRAIGWAAGTGGPLPVSFPALVTLIRLEGFSLLVDCGYGPAFFEATAGFPARIYRWLTPVRLPDSQRLNRQLPCQPDLVMLTHLHADHVAGLCDLPAHVPVAASATAVAHLRGLSDLAATRAACPPRLRDMILSRPLSMIENQPLRDTGLPCFPSGHDLLGDGRLLAVPLPGHGVGQMGLWIPEAARLLIADAAYSRRALRLNRMPPRVVLSGLGDATAYAQTFTALRRLMLLRPEIRLDPSHCPEVAPCS</sequence>
<proteinExistence type="inferred from homology"/>
<evidence type="ECO:0000256" key="4">
    <source>
        <dbReference type="ARBA" id="ARBA00022801"/>
    </source>
</evidence>